<keyword evidence="3 12" id="KW-0812">Transmembrane</keyword>
<gene>
    <name evidence="13" type="ORF">H8E29_05075</name>
</gene>
<feature type="transmembrane region" description="Helical" evidence="12">
    <location>
        <begin position="287"/>
        <end position="310"/>
    </location>
</feature>
<name>A0A8J6TE26_9CHLR</name>
<evidence type="ECO:0000256" key="4">
    <source>
        <dbReference type="ARBA" id="ARBA00022723"/>
    </source>
</evidence>
<dbReference type="GO" id="GO:0046872">
    <property type="term" value="F:metal ion binding"/>
    <property type="evidence" value="ECO:0007669"/>
    <property type="project" value="UniProtKB-KW"/>
</dbReference>
<evidence type="ECO:0000256" key="9">
    <source>
        <dbReference type="ARBA" id="ARBA00023136"/>
    </source>
</evidence>
<keyword evidence="7" id="KW-0408">Iron</keyword>
<feature type="transmembrane region" description="Helical" evidence="12">
    <location>
        <begin position="12"/>
        <end position="32"/>
    </location>
</feature>
<evidence type="ECO:0000256" key="6">
    <source>
        <dbReference type="ARBA" id="ARBA00023002"/>
    </source>
</evidence>
<feature type="transmembrane region" description="Helical" evidence="12">
    <location>
        <begin position="256"/>
        <end position="275"/>
    </location>
</feature>
<dbReference type="GO" id="GO:0006784">
    <property type="term" value="P:heme A biosynthetic process"/>
    <property type="evidence" value="ECO:0007669"/>
    <property type="project" value="InterPro"/>
</dbReference>
<dbReference type="Pfam" id="PF02628">
    <property type="entry name" value="COX15-CtaA"/>
    <property type="match status" value="1"/>
</dbReference>
<dbReference type="AlphaFoldDB" id="A0A8J6TE26"/>
<proteinExistence type="predicted"/>
<evidence type="ECO:0000256" key="11">
    <source>
        <dbReference type="ARBA" id="ARBA00048044"/>
    </source>
</evidence>
<keyword evidence="4" id="KW-0479">Metal-binding</keyword>
<keyword evidence="9 12" id="KW-0472">Membrane</keyword>
<dbReference type="InterPro" id="IPR003780">
    <property type="entry name" value="COX15/CtaA_fam"/>
</dbReference>
<comment type="subcellular location">
    <subcellularLocation>
        <location evidence="2">Membrane</location>
        <topology evidence="2">Multi-pass membrane protein</topology>
    </subcellularLocation>
</comment>
<keyword evidence="5 12" id="KW-1133">Transmembrane helix</keyword>
<comment type="caution">
    <text evidence="13">The sequence shown here is derived from an EMBL/GenBank/DDBJ whole genome shotgun (WGS) entry which is preliminary data.</text>
</comment>
<comment type="pathway">
    <text evidence="10">Porphyrin-containing compound metabolism; heme A biosynthesis; heme A from heme O: step 1/1.</text>
</comment>
<dbReference type="PANTHER" id="PTHR23289">
    <property type="entry name" value="CYTOCHROME C OXIDASE ASSEMBLY PROTEIN COX15"/>
    <property type="match status" value="1"/>
</dbReference>
<feature type="transmembrane region" description="Helical" evidence="12">
    <location>
        <begin position="316"/>
        <end position="336"/>
    </location>
</feature>
<evidence type="ECO:0000256" key="3">
    <source>
        <dbReference type="ARBA" id="ARBA00022692"/>
    </source>
</evidence>
<accession>A0A8J6TE26</accession>
<dbReference type="GO" id="GO:0120547">
    <property type="term" value="F:heme A synthase activity"/>
    <property type="evidence" value="ECO:0007669"/>
    <property type="project" value="UniProtKB-EC"/>
</dbReference>
<evidence type="ECO:0000256" key="8">
    <source>
        <dbReference type="ARBA" id="ARBA00023133"/>
    </source>
</evidence>
<evidence type="ECO:0000256" key="12">
    <source>
        <dbReference type="SAM" id="Phobius"/>
    </source>
</evidence>
<evidence type="ECO:0000256" key="10">
    <source>
        <dbReference type="ARBA" id="ARBA00044501"/>
    </source>
</evidence>
<dbReference type="PANTHER" id="PTHR23289:SF2">
    <property type="entry name" value="CYTOCHROME C OXIDASE ASSEMBLY PROTEIN COX15 HOMOLOG"/>
    <property type="match status" value="1"/>
</dbReference>
<evidence type="ECO:0000256" key="1">
    <source>
        <dbReference type="ARBA" id="ARBA00001970"/>
    </source>
</evidence>
<evidence type="ECO:0000256" key="7">
    <source>
        <dbReference type="ARBA" id="ARBA00023004"/>
    </source>
</evidence>
<evidence type="ECO:0000313" key="13">
    <source>
        <dbReference type="EMBL" id="MBC8334616.1"/>
    </source>
</evidence>
<feature type="transmembrane region" description="Helical" evidence="12">
    <location>
        <begin position="159"/>
        <end position="176"/>
    </location>
</feature>
<dbReference type="GO" id="GO:0016020">
    <property type="term" value="C:membrane"/>
    <property type="evidence" value="ECO:0007669"/>
    <property type="project" value="UniProtKB-SubCell"/>
</dbReference>
<dbReference type="Proteomes" id="UP000614469">
    <property type="component" value="Unassembled WGS sequence"/>
</dbReference>
<organism evidence="13 14">
    <name type="scientific">Candidatus Desulfolinea nitratireducens</name>
    <dbReference type="NCBI Taxonomy" id="2841698"/>
    <lineage>
        <taxon>Bacteria</taxon>
        <taxon>Bacillati</taxon>
        <taxon>Chloroflexota</taxon>
        <taxon>Anaerolineae</taxon>
        <taxon>Anaerolineales</taxon>
        <taxon>Anaerolineales incertae sedis</taxon>
        <taxon>Candidatus Desulfolinea</taxon>
    </lineage>
</organism>
<protein>
    <submittedName>
        <fullName evidence="13">COX15/CtaA family protein</fullName>
    </submittedName>
</protein>
<dbReference type="EMBL" id="JACNJN010000072">
    <property type="protein sequence ID" value="MBC8334616.1"/>
    <property type="molecule type" value="Genomic_DNA"/>
</dbReference>
<reference evidence="13 14" key="1">
    <citation type="submission" date="2020-08" db="EMBL/GenBank/DDBJ databases">
        <title>Bridging the membrane lipid divide: bacteria of the FCB group superphylum have the potential to synthesize archaeal ether lipids.</title>
        <authorList>
            <person name="Villanueva L."/>
            <person name="Von Meijenfeldt F.A.B."/>
            <person name="Westbye A.B."/>
            <person name="Yadav S."/>
            <person name="Hopmans E.C."/>
            <person name="Dutilh B.E."/>
            <person name="Sinninghe Damste J.S."/>
        </authorList>
    </citation>
    <scope>NUCLEOTIDE SEQUENCE [LARGE SCALE GENOMIC DNA]</scope>
    <source>
        <strain evidence="13">NIOZ-UU36</strain>
    </source>
</reference>
<comment type="catalytic activity">
    <reaction evidence="11">
        <text>Fe(II)-heme o + 2 A + H2O = Fe(II)-heme a + 2 AH2</text>
        <dbReference type="Rhea" id="RHEA:63388"/>
        <dbReference type="ChEBI" id="CHEBI:13193"/>
        <dbReference type="ChEBI" id="CHEBI:15377"/>
        <dbReference type="ChEBI" id="CHEBI:17499"/>
        <dbReference type="ChEBI" id="CHEBI:60530"/>
        <dbReference type="ChEBI" id="CHEBI:61715"/>
        <dbReference type="EC" id="1.17.99.9"/>
    </reaction>
    <physiologicalReaction direction="left-to-right" evidence="11">
        <dbReference type="Rhea" id="RHEA:63389"/>
    </physiologicalReaction>
</comment>
<evidence type="ECO:0000256" key="5">
    <source>
        <dbReference type="ARBA" id="ARBA00022989"/>
    </source>
</evidence>
<evidence type="ECO:0000256" key="2">
    <source>
        <dbReference type="ARBA" id="ARBA00004141"/>
    </source>
</evidence>
<feature type="transmembrane region" description="Helical" evidence="12">
    <location>
        <begin position="197"/>
        <end position="218"/>
    </location>
</feature>
<feature type="transmembrane region" description="Helical" evidence="12">
    <location>
        <begin position="124"/>
        <end position="147"/>
    </location>
</feature>
<keyword evidence="6" id="KW-0560">Oxidoreductase</keyword>
<evidence type="ECO:0000313" key="14">
    <source>
        <dbReference type="Proteomes" id="UP000614469"/>
    </source>
</evidence>
<feature type="transmembrane region" description="Helical" evidence="12">
    <location>
        <begin position="94"/>
        <end position="112"/>
    </location>
</feature>
<dbReference type="InterPro" id="IPR023754">
    <property type="entry name" value="HemeA_Synthase_type2"/>
</dbReference>
<dbReference type="GO" id="GO:0016653">
    <property type="term" value="F:oxidoreductase activity, acting on NAD(P)H, heme protein as acceptor"/>
    <property type="evidence" value="ECO:0007669"/>
    <property type="project" value="TreeGrafter"/>
</dbReference>
<comment type="cofactor">
    <cofactor evidence="1">
        <name>heme b</name>
        <dbReference type="ChEBI" id="CHEBI:60344"/>
    </cofactor>
</comment>
<keyword evidence="8" id="KW-0350">Heme biosynthesis</keyword>
<sequence length="341" mass="38598">MPKSKNRAVMIWLFAFAFVVAFLVVFGGFVRLTRSGLSVVEWNPVSGIFPPIGEQAWQNEFAKYQLTPEFLKVNHNITLEQYQRIFYIEWLHRLIARLAGLFYAIPVFYFLIKGAIPLKEFGIYVLMGLLFIGQAFMGWFMVASGLIDRPSVSHFRLTLHLLLALSLFALSLWVALGHRNGFPDFKISIKRSGFLKLAITGMIVLLVQISYGGFTAGLKAGHVSNTWPLMFGKWLPAGLFSNGINLLKSPQTIVFVHRWFAFVALIFGIALYFLARKQNYHPEITRGLLWILGLGSLQIVLGVLVVLLNVQISLALLHQLTAVLLFGWSLILLYRLRILNV</sequence>